<evidence type="ECO:0000256" key="1">
    <source>
        <dbReference type="SAM" id="MobiDB-lite"/>
    </source>
</evidence>
<dbReference type="Proteomes" id="UP000807353">
    <property type="component" value="Unassembled WGS sequence"/>
</dbReference>
<feature type="region of interest" description="Disordered" evidence="1">
    <location>
        <begin position="1"/>
        <end position="25"/>
    </location>
</feature>
<dbReference type="EMBL" id="MU150272">
    <property type="protein sequence ID" value="KAF9462389.1"/>
    <property type="molecule type" value="Genomic_DNA"/>
</dbReference>
<evidence type="ECO:0000313" key="2">
    <source>
        <dbReference type="EMBL" id="KAF9462389.1"/>
    </source>
</evidence>
<keyword evidence="3" id="KW-1185">Reference proteome</keyword>
<accession>A0A9P5Y540</accession>
<dbReference type="AlphaFoldDB" id="A0A9P5Y540"/>
<gene>
    <name evidence="2" type="ORF">BDZ94DRAFT_1261238</name>
</gene>
<name>A0A9P5Y540_9AGAR</name>
<protein>
    <submittedName>
        <fullName evidence="2">Uncharacterized protein</fullName>
    </submittedName>
</protein>
<sequence>MGSDDVPMNPNELKAQPDMSTTTGPSYPVVPANKLVYLSSVPGVISNLMLFAALENSSKPKYQPVDDFRFLEPNRDVEGFLDSGTLQDFHDGYYELF</sequence>
<reference evidence="2" key="1">
    <citation type="submission" date="2020-11" db="EMBL/GenBank/DDBJ databases">
        <authorList>
            <consortium name="DOE Joint Genome Institute"/>
            <person name="Ahrendt S."/>
            <person name="Riley R."/>
            <person name="Andreopoulos W."/>
            <person name="Labutti K."/>
            <person name="Pangilinan J."/>
            <person name="Ruiz-Duenas F.J."/>
            <person name="Barrasa J.M."/>
            <person name="Sanchez-Garcia M."/>
            <person name="Camarero S."/>
            <person name="Miyauchi S."/>
            <person name="Serrano A."/>
            <person name="Linde D."/>
            <person name="Babiker R."/>
            <person name="Drula E."/>
            <person name="Ayuso-Fernandez I."/>
            <person name="Pacheco R."/>
            <person name="Padilla G."/>
            <person name="Ferreira P."/>
            <person name="Barriuso J."/>
            <person name="Kellner H."/>
            <person name="Castanera R."/>
            <person name="Alfaro M."/>
            <person name="Ramirez L."/>
            <person name="Pisabarro A.G."/>
            <person name="Kuo A."/>
            <person name="Tritt A."/>
            <person name="Lipzen A."/>
            <person name="He G."/>
            <person name="Yan M."/>
            <person name="Ng V."/>
            <person name="Cullen D."/>
            <person name="Martin F."/>
            <person name="Rosso M.-N."/>
            <person name="Henrissat B."/>
            <person name="Hibbett D."/>
            <person name="Martinez A.T."/>
            <person name="Grigoriev I.V."/>
        </authorList>
    </citation>
    <scope>NUCLEOTIDE SEQUENCE</scope>
    <source>
        <strain evidence="2">CBS 247.69</strain>
    </source>
</reference>
<proteinExistence type="predicted"/>
<organism evidence="2 3">
    <name type="scientific">Collybia nuda</name>
    <dbReference type="NCBI Taxonomy" id="64659"/>
    <lineage>
        <taxon>Eukaryota</taxon>
        <taxon>Fungi</taxon>
        <taxon>Dikarya</taxon>
        <taxon>Basidiomycota</taxon>
        <taxon>Agaricomycotina</taxon>
        <taxon>Agaricomycetes</taxon>
        <taxon>Agaricomycetidae</taxon>
        <taxon>Agaricales</taxon>
        <taxon>Tricholomatineae</taxon>
        <taxon>Clitocybaceae</taxon>
        <taxon>Collybia</taxon>
    </lineage>
</organism>
<comment type="caution">
    <text evidence="2">The sequence shown here is derived from an EMBL/GenBank/DDBJ whole genome shotgun (WGS) entry which is preliminary data.</text>
</comment>
<evidence type="ECO:0000313" key="3">
    <source>
        <dbReference type="Proteomes" id="UP000807353"/>
    </source>
</evidence>